<dbReference type="OrthoDB" id="4966203at2"/>
<organism evidence="2 3">
    <name type="scientific">Domibacillus iocasae</name>
    <dbReference type="NCBI Taxonomy" id="1714016"/>
    <lineage>
        <taxon>Bacteria</taxon>
        <taxon>Bacillati</taxon>
        <taxon>Bacillota</taxon>
        <taxon>Bacilli</taxon>
        <taxon>Bacillales</taxon>
        <taxon>Bacillaceae</taxon>
        <taxon>Domibacillus</taxon>
    </lineage>
</organism>
<dbReference type="EMBL" id="MAMP01000012">
    <property type="protein sequence ID" value="OES45641.1"/>
    <property type="molecule type" value="Genomic_DNA"/>
</dbReference>
<evidence type="ECO:0000313" key="2">
    <source>
        <dbReference type="EMBL" id="OES45641.1"/>
    </source>
</evidence>
<accession>A0A1E7DRE5</accession>
<dbReference type="InterPro" id="IPR014509">
    <property type="entry name" value="YjdF-like"/>
</dbReference>
<keyword evidence="1" id="KW-1133">Transmembrane helix</keyword>
<protein>
    <recommendedName>
        <fullName evidence="4">Membrane-spanning protein</fullName>
    </recommendedName>
</protein>
<feature type="transmembrane region" description="Helical" evidence="1">
    <location>
        <begin position="7"/>
        <end position="26"/>
    </location>
</feature>
<comment type="caution">
    <text evidence="2">The sequence shown here is derived from an EMBL/GenBank/DDBJ whole genome shotgun (WGS) entry which is preliminary data.</text>
</comment>
<dbReference type="RefSeq" id="WP_069937638.1">
    <property type="nucleotide sequence ID" value="NZ_MAMP01000012.1"/>
</dbReference>
<gene>
    <name evidence="2" type="ORF">BA724_02180</name>
</gene>
<feature type="transmembrane region" description="Helical" evidence="1">
    <location>
        <begin position="32"/>
        <end position="55"/>
    </location>
</feature>
<feature type="transmembrane region" description="Helical" evidence="1">
    <location>
        <begin position="62"/>
        <end position="83"/>
    </location>
</feature>
<keyword evidence="3" id="KW-1185">Reference proteome</keyword>
<keyword evidence="1" id="KW-0472">Membrane</keyword>
<feature type="transmembrane region" description="Helical" evidence="1">
    <location>
        <begin position="119"/>
        <end position="142"/>
    </location>
</feature>
<proteinExistence type="predicted"/>
<keyword evidence="1" id="KW-0812">Transmembrane</keyword>
<reference evidence="2 3" key="1">
    <citation type="submission" date="2016-06" db="EMBL/GenBank/DDBJ databases">
        <title>Domibacillus iocasae genome sequencing.</title>
        <authorList>
            <person name="Verma A."/>
            <person name="Pal Y."/>
            <person name="Ojha A.K."/>
            <person name="Krishnamurthi S."/>
        </authorList>
    </citation>
    <scope>NUCLEOTIDE SEQUENCE [LARGE SCALE GENOMIC DNA]</scope>
    <source>
        <strain evidence="2 3">DSM 29979</strain>
    </source>
</reference>
<dbReference type="AlphaFoldDB" id="A0A1E7DRE5"/>
<evidence type="ECO:0000256" key="1">
    <source>
        <dbReference type="SAM" id="Phobius"/>
    </source>
</evidence>
<dbReference type="Pfam" id="PF09997">
    <property type="entry name" value="DUF2238"/>
    <property type="match status" value="1"/>
</dbReference>
<name>A0A1E7DRE5_9BACI</name>
<dbReference type="STRING" id="1714016.BA724_02180"/>
<feature type="transmembrane region" description="Helical" evidence="1">
    <location>
        <begin position="89"/>
        <end position="107"/>
    </location>
</feature>
<evidence type="ECO:0008006" key="4">
    <source>
        <dbReference type="Google" id="ProtNLM"/>
    </source>
</evidence>
<evidence type="ECO:0000313" key="3">
    <source>
        <dbReference type="Proteomes" id="UP000095658"/>
    </source>
</evidence>
<dbReference type="Proteomes" id="UP000095658">
    <property type="component" value="Unassembled WGS sequence"/>
</dbReference>
<sequence length="194" mass="21656">MKSKIVIFLSVAYVLFMAVLAFFYYTDGDHKKALVAASGVVCGAIPLILALFIRLQFNLPLIIFYFIFLMSSQYFGSILGWYGLGWWDFFLHVMSGVLLAFAGIALCERFVHRRAGKEISSWFVFLFTLSFAVLGGVVWEIYEFSMDQFFGMTLQGGGNKDTMLDLIADTLGGIIIALQAGRLNTSKDEEMQGG</sequence>